<proteinExistence type="predicted"/>
<dbReference type="InterPro" id="IPR001841">
    <property type="entry name" value="Znf_RING"/>
</dbReference>
<dbReference type="Proteomes" id="UP000245591">
    <property type="component" value="Unassembled WGS sequence"/>
</dbReference>
<evidence type="ECO:0000256" key="2">
    <source>
        <dbReference type="SAM" id="Phobius"/>
    </source>
</evidence>
<comment type="caution">
    <text evidence="5">The sequence shown here is derived from an EMBL/GenBank/DDBJ whole genome shotgun (WGS) entry which is preliminary data.</text>
</comment>
<dbReference type="AlphaFoldDB" id="A0A2U1IXT5"/>
<dbReference type="Pfam" id="PF13639">
    <property type="entry name" value="zf-RING_2"/>
    <property type="match status" value="1"/>
</dbReference>
<evidence type="ECO:0000313" key="6">
    <source>
        <dbReference type="Proteomes" id="UP000245591"/>
    </source>
</evidence>
<feature type="domain" description="RING-type" evidence="4">
    <location>
        <begin position="160"/>
        <end position="202"/>
    </location>
</feature>
<dbReference type="SMART" id="SM00184">
    <property type="entry name" value="RING"/>
    <property type="match status" value="1"/>
</dbReference>
<dbReference type="CDD" id="cd16454">
    <property type="entry name" value="RING-H2_PA-TM-RING"/>
    <property type="match status" value="1"/>
</dbReference>
<feature type="chain" id="PRO_5015587731" description="RING-type domain-containing protein" evidence="3">
    <location>
        <begin position="16"/>
        <end position="213"/>
    </location>
</feature>
<dbReference type="InterPro" id="IPR045899">
    <property type="entry name" value="ATL71-like"/>
</dbReference>
<sequence>MKILYFISILSLICSFPVFKNEYKLNKSFGLENLLYLYQKNQPDDALNRFSKRQVSNSASSTGLKIFGVIIGVSAIFVFIIYVVRFLIIYQSRTEMKLSINVNQVTNAHENATRIANPDGTNVPENKNMITAEDLGSYPLLTMKEYKKFTKIPTDDKVECLICIEELKDDDLLRIIPCYHLFHRNCIDNWLLEKSGSCPKCRLDLGKISENKT</sequence>
<evidence type="ECO:0000259" key="4">
    <source>
        <dbReference type="PROSITE" id="PS50089"/>
    </source>
</evidence>
<dbReference type="GO" id="GO:0016567">
    <property type="term" value="P:protein ubiquitination"/>
    <property type="evidence" value="ECO:0007669"/>
    <property type="project" value="UniProtKB-UniPathway"/>
</dbReference>
<keyword evidence="1" id="KW-0863">Zinc-finger</keyword>
<organism evidence="5 6">
    <name type="scientific">Smittium angustum</name>
    <dbReference type="NCBI Taxonomy" id="133377"/>
    <lineage>
        <taxon>Eukaryota</taxon>
        <taxon>Fungi</taxon>
        <taxon>Fungi incertae sedis</taxon>
        <taxon>Zoopagomycota</taxon>
        <taxon>Kickxellomycotina</taxon>
        <taxon>Harpellomycetes</taxon>
        <taxon>Harpellales</taxon>
        <taxon>Legeriomycetaceae</taxon>
        <taxon>Smittium</taxon>
    </lineage>
</organism>
<evidence type="ECO:0000313" key="5">
    <source>
        <dbReference type="EMBL" id="PVZ97597.1"/>
    </source>
</evidence>
<dbReference type="UniPathway" id="UPA00143"/>
<dbReference type="PANTHER" id="PTHR46719">
    <property type="entry name" value="TRANSCRIPTION FACTOR C2H2 FAMILY-RELATED"/>
    <property type="match status" value="1"/>
</dbReference>
<accession>A0A2U1IXT5</accession>
<keyword evidence="1" id="KW-0862">Zinc</keyword>
<dbReference type="GO" id="GO:0008270">
    <property type="term" value="F:zinc ion binding"/>
    <property type="evidence" value="ECO:0007669"/>
    <property type="project" value="UniProtKB-KW"/>
</dbReference>
<dbReference type="EMBL" id="MBFU01000779">
    <property type="protein sequence ID" value="PVZ97597.1"/>
    <property type="molecule type" value="Genomic_DNA"/>
</dbReference>
<dbReference type="Gene3D" id="3.30.40.10">
    <property type="entry name" value="Zinc/RING finger domain, C3HC4 (zinc finger)"/>
    <property type="match status" value="1"/>
</dbReference>
<keyword evidence="2" id="KW-0472">Membrane</keyword>
<dbReference type="InterPro" id="IPR013083">
    <property type="entry name" value="Znf_RING/FYVE/PHD"/>
</dbReference>
<name>A0A2U1IXT5_SMIAN</name>
<keyword evidence="3" id="KW-0732">Signal</keyword>
<protein>
    <recommendedName>
        <fullName evidence="4">RING-type domain-containing protein</fullName>
    </recommendedName>
</protein>
<keyword evidence="2" id="KW-1133">Transmembrane helix</keyword>
<keyword evidence="1" id="KW-0479">Metal-binding</keyword>
<gene>
    <name evidence="5" type="ORF">BB558_006438</name>
</gene>
<evidence type="ECO:0000256" key="3">
    <source>
        <dbReference type="SAM" id="SignalP"/>
    </source>
</evidence>
<feature type="transmembrane region" description="Helical" evidence="2">
    <location>
        <begin position="66"/>
        <end position="88"/>
    </location>
</feature>
<keyword evidence="2" id="KW-0812">Transmembrane</keyword>
<dbReference type="PANTHER" id="PTHR46719:SF7">
    <property type="entry name" value="RING-H2 FINGER PROTEIN ATL71-RELATED"/>
    <property type="match status" value="1"/>
</dbReference>
<feature type="signal peptide" evidence="3">
    <location>
        <begin position="1"/>
        <end position="15"/>
    </location>
</feature>
<dbReference type="PROSITE" id="PS50089">
    <property type="entry name" value="ZF_RING_2"/>
    <property type="match status" value="1"/>
</dbReference>
<reference evidence="5 6" key="1">
    <citation type="journal article" date="2018" name="MBio">
        <title>Comparative Genomics Reveals the Core Gene Toolbox for the Fungus-Insect Symbiosis.</title>
        <authorList>
            <person name="Wang Y."/>
            <person name="Stata M."/>
            <person name="Wang W."/>
            <person name="Stajich J.E."/>
            <person name="White M.M."/>
            <person name="Moncalvo J.M."/>
        </authorList>
    </citation>
    <scope>NUCLEOTIDE SEQUENCE [LARGE SCALE GENOMIC DNA]</scope>
    <source>
        <strain evidence="5 6">AUS-126-30</strain>
    </source>
</reference>
<keyword evidence="6" id="KW-1185">Reference proteome</keyword>
<evidence type="ECO:0000256" key="1">
    <source>
        <dbReference type="PROSITE-ProRule" id="PRU00175"/>
    </source>
</evidence>
<dbReference type="SUPFAM" id="SSF57850">
    <property type="entry name" value="RING/U-box"/>
    <property type="match status" value="1"/>
</dbReference>